<dbReference type="Proteomes" id="UP000319792">
    <property type="component" value="Unassembled WGS sequence"/>
</dbReference>
<dbReference type="InterPro" id="IPR003593">
    <property type="entry name" value="AAA+_ATPase"/>
</dbReference>
<dbReference type="SMART" id="SM00382">
    <property type="entry name" value="AAA"/>
    <property type="match status" value="2"/>
</dbReference>
<keyword evidence="8" id="KW-1185">Reference proteome</keyword>
<dbReference type="SUPFAM" id="SSF52540">
    <property type="entry name" value="P-loop containing nucleoside triphosphate hydrolases"/>
    <property type="match status" value="2"/>
</dbReference>
<evidence type="ECO:0000259" key="6">
    <source>
        <dbReference type="PROSITE" id="PS50893"/>
    </source>
</evidence>
<dbReference type="OrthoDB" id="2986442at2"/>
<comment type="caution">
    <text evidence="7">The sequence shown here is derived from an EMBL/GenBank/DDBJ whole genome shotgun (WGS) entry which is preliminary data.</text>
</comment>
<name>A0A5C5RR53_9ACTN</name>
<feature type="region of interest" description="Disordered" evidence="5">
    <location>
        <begin position="215"/>
        <end position="236"/>
    </location>
</feature>
<evidence type="ECO:0000313" key="7">
    <source>
        <dbReference type="EMBL" id="TWS25154.1"/>
    </source>
</evidence>
<dbReference type="AlphaFoldDB" id="A0A5C5RR53"/>
<dbReference type="EMBL" id="VIGV01000002">
    <property type="protein sequence ID" value="TWS25154.1"/>
    <property type="molecule type" value="Genomic_DNA"/>
</dbReference>
<evidence type="ECO:0000256" key="1">
    <source>
        <dbReference type="ARBA" id="ARBA00005417"/>
    </source>
</evidence>
<dbReference type="RefSeq" id="WP_146432898.1">
    <property type="nucleotide sequence ID" value="NZ_VIGV01000002.1"/>
</dbReference>
<dbReference type="InterPro" id="IPR017871">
    <property type="entry name" value="ABC_transporter-like_CS"/>
</dbReference>
<evidence type="ECO:0000256" key="3">
    <source>
        <dbReference type="ARBA" id="ARBA00022741"/>
    </source>
</evidence>
<dbReference type="PROSITE" id="PS00211">
    <property type="entry name" value="ABC_TRANSPORTER_1"/>
    <property type="match status" value="2"/>
</dbReference>
<gene>
    <name evidence="7" type="ORF">FK268_08040</name>
</gene>
<feature type="compositionally biased region" description="Low complexity" evidence="5">
    <location>
        <begin position="222"/>
        <end position="236"/>
    </location>
</feature>
<evidence type="ECO:0000313" key="8">
    <source>
        <dbReference type="Proteomes" id="UP000319792"/>
    </source>
</evidence>
<proteinExistence type="inferred from homology"/>
<keyword evidence="3" id="KW-0547">Nucleotide-binding</keyword>
<dbReference type="InterPro" id="IPR003439">
    <property type="entry name" value="ABC_transporter-like_ATP-bd"/>
</dbReference>
<feature type="domain" description="ABC transporter" evidence="6">
    <location>
        <begin position="5"/>
        <end position="241"/>
    </location>
</feature>
<dbReference type="GO" id="GO:0005524">
    <property type="term" value="F:ATP binding"/>
    <property type="evidence" value="ECO:0007669"/>
    <property type="project" value="UniProtKB-KW"/>
</dbReference>
<keyword evidence="4 7" id="KW-0067">ATP-binding</keyword>
<dbReference type="Gene3D" id="3.40.50.300">
    <property type="entry name" value="P-loop containing nucleotide triphosphate hydrolases"/>
    <property type="match status" value="2"/>
</dbReference>
<dbReference type="InterPro" id="IPR027417">
    <property type="entry name" value="P-loop_NTPase"/>
</dbReference>
<keyword evidence="2" id="KW-0813">Transport</keyword>
<feature type="domain" description="ABC transporter" evidence="6">
    <location>
        <begin position="241"/>
        <end position="460"/>
    </location>
</feature>
<reference evidence="7 8" key="1">
    <citation type="submission" date="2019-08" db="EMBL/GenBank/DDBJ databases">
        <title>Tsukamurella conjunctivitidis sp. nov., Tsukamurella assacharolytica sp. nov. and Tsukamurella sputae sp. nov. isolated from patients with conjunctivitis, bacteraemia (lymphoma) and respiratory infection (sputum) in Hong Kong.</title>
        <authorList>
            <person name="Fok K.M.N."/>
            <person name="Fong J.Y.H."/>
        </authorList>
    </citation>
    <scope>NUCLEOTIDE SEQUENCE [LARGE SCALE GENOMIC DNA]</scope>
    <source>
        <strain evidence="7 8">HKU70</strain>
    </source>
</reference>
<dbReference type="PANTHER" id="PTHR43776:SF7">
    <property type="entry name" value="D,D-DIPEPTIDE TRANSPORT ATP-BINDING PROTEIN DDPF-RELATED"/>
    <property type="match status" value="1"/>
</dbReference>
<accession>A0A5C5RR53</accession>
<dbReference type="PANTHER" id="PTHR43776">
    <property type="entry name" value="TRANSPORT ATP-BINDING PROTEIN"/>
    <property type="match status" value="1"/>
</dbReference>
<dbReference type="InterPro" id="IPR050319">
    <property type="entry name" value="ABC_transp_ATP-bind"/>
</dbReference>
<dbReference type="Pfam" id="PF00005">
    <property type="entry name" value="ABC_tran"/>
    <property type="match status" value="2"/>
</dbReference>
<sequence length="460" mass="48626">MSALLSVREFGVRLGGDVLLAPVSLELDAGAVVALTGASGSGKSTVLRAVLGAVPAGSEATGAIRVSGSDPFALGGADLRRYRRELVAYVDQDPATALNPTHTAERILRELSVDTHTPGGLADLVELDRALLRRRITELSGGQQRRVALARGLAKGARLLLADEPLAGLDPNGRTRMMLLLRRLAREQGLAVLMTGHLIEDSPIRDLLDGIVRLPTPPPSGPSRVPSPVASPPSTTAGRTVLAAHLESVVSPGGAILAEDVDLCFRSGRLIGVTGDSGCGKTTVARVLAGLHRSPGTLTVDDAALTTVGRRRRSQRHLVQLVPQNVRGTLNPHRTVDATLRRPLALRRTPTDRSTSVRHLLRLVGLDDSFLDRTPDRLSGGQRQRVAIARALAAQPRVLVCDEATSALDASTADGIGALLRTVATEQDIAVVLISHDHDFVGRWCDEIIDATSGWRSAAT</sequence>
<comment type="similarity">
    <text evidence="1">Belongs to the ABC transporter superfamily.</text>
</comment>
<evidence type="ECO:0000256" key="2">
    <source>
        <dbReference type="ARBA" id="ARBA00022448"/>
    </source>
</evidence>
<evidence type="ECO:0000256" key="4">
    <source>
        <dbReference type="ARBA" id="ARBA00022840"/>
    </source>
</evidence>
<evidence type="ECO:0000256" key="5">
    <source>
        <dbReference type="SAM" id="MobiDB-lite"/>
    </source>
</evidence>
<dbReference type="PROSITE" id="PS50893">
    <property type="entry name" value="ABC_TRANSPORTER_2"/>
    <property type="match status" value="2"/>
</dbReference>
<dbReference type="GO" id="GO:0016887">
    <property type="term" value="F:ATP hydrolysis activity"/>
    <property type="evidence" value="ECO:0007669"/>
    <property type="project" value="InterPro"/>
</dbReference>
<dbReference type="GO" id="GO:0055085">
    <property type="term" value="P:transmembrane transport"/>
    <property type="evidence" value="ECO:0007669"/>
    <property type="project" value="UniProtKB-ARBA"/>
</dbReference>
<protein>
    <submittedName>
        <fullName evidence="7">ABC transporter ATP-binding protein</fullName>
    </submittedName>
</protein>
<organism evidence="7 8">
    <name type="scientific">Tsukamurella sputi</name>
    <dbReference type="NCBI Taxonomy" id="2591848"/>
    <lineage>
        <taxon>Bacteria</taxon>
        <taxon>Bacillati</taxon>
        <taxon>Actinomycetota</taxon>
        <taxon>Actinomycetes</taxon>
        <taxon>Mycobacteriales</taxon>
        <taxon>Tsukamurellaceae</taxon>
        <taxon>Tsukamurella</taxon>
    </lineage>
</organism>